<protein>
    <submittedName>
        <fullName evidence="1">Uncharacterized protein</fullName>
    </submittedName>
</protein>
<comment type="caution">
    <text evidence="1">The sequence shown here is derived from an EMBL/GenBank/DDBJ whole genome shotgun (WGS) entry which is preliminary data.</text>
</comment>
<proteinExistence type="predicted"/>
<sequence length="179" mass="20792">MDEGLKGTLFEPLYIIGATDPGQAYAVWRITRMFTALGYAFEYIMGFTPIEMLIENYMLTLNHPEKVQRVMAPYIPHRIYVNRALKKLLPDLKIIDYEEFRNLVRKIMPKNLKYFGPNIVSIIDSLKVDATFHPLYDASKFTEGNQEDYLLTCSGLKEAIKLGLEDKKKFDHIDKKVIH</sequence>
<gene>
    <name evidence="1" type="ORF">EDS130_LOCUS45909</name>
</gene>
<reference evidence="1" key="1">
    <citation type="submission" date="2021-02" db="EMBL/GenBank/DDBJ databases">
        <authorList>
            <person name="Nowell W R."/>
        </authorList>
    </citation>
    <scope>NUCLEOTIDE SEQUENCE</scope>
</reference>
<dbReference type="EMBL" id="CAJNOJ010001346">
    <property type="protein sequence ID" value="CAF1549632.1"/>
    <property type="molecule type" value="Genomic_DNA"/>
</dbReference>
<organism evidence="1 2">
    <name type="scientific">Adineta ricciae</name>
    <name type="common">Rotifer</name>
    <dbReference type="NCBI Taxonomy" id="249248"/>
    <lineage>
        <taxon>Eukaryota</taxon>
        <taxon>Metazoa</taxon>
        <taxon>Spiralia</taxon>
        <taxon>Gnathifera</taxon>
        <taxon>Rotifera</taxon>
        <taxon>Eurotatoria</taxon>
        <taxon>Bdelloidea</taxon>
        <taxon>Adinetida</taxon>
        <taxon>Adinetidae</taxon>
        <taxon>Adineta</taxon>
    </lineage>
</organism>
<name>A0A815WMD1_ADIRI</name>
<accession>A0A815WMD1</accession>
<evidence type="ECO:0000313" key="2">
    <source>
        <dbReference type="Proteomes" id="UP000663852"/>
    </source>
</evidence>
<dbReference type="AlphaFoldDB" id="A0A815WMD1"/>
<dbReference type="Proteomes" id="UP000663852">
    <property type="component" value="Unassembled WGS sequence"/>
</dbReference>
<evidence type="ECO:0000313" key="1">
    <source>
        <dbReference type="EMBL" id="CAF1549632.1"/>
    </source>
</evidence>